<dbReference type="PANTHER" id="PTHR43581:SF2">
    <property type="entry name" value="EXCINUCLEASE ATPASE SUBUNIT"/>
    <property type="match status" value="1"/>
</dbReference>
<dbReference type="InterPro" id="IPR038729">
    <property type="entry name" value="Rad50/SbcC_AAA"/>
</dbReference>
<dbReference type="HOGENOM" id="CLU_033429_1_0_6"/>
<dbReference type="STRING" id="395493.BegalDRAFT_2345"/>
<dbReference type="RefSeq" id="WP_002690176.1">
    <property type="nucleotide sequence ID" value="NZ_JH600070.1"/>
</dbReference>
<organism evidence="3 4">
    <name type="scientific">Beggiatoa alba B18LD</name>
    <dbReference type="NCBI Taxonomy" id="395493"/>
    <lineage>
        <taxon>Bacteria</taxon>
        <taxon>Pseudomonadati</taxon>
        <taxon>Pseudomonadota</taxon>
        <taxon>Gammaproteobacteria</taxon>
        <taxon>Thiotrichales</taxon>
        <taxon>Thiotrichaceae</taxon>
        <taxon>Beggiatoa</taxon>
    </lineage>
</organism>
<dbReference type="Proteomes" id="UP000005744">
    <property type="component" value="Unassembled WGS sequence"/>
</dbReference>
<evidence type="ECO:0000313" key="3">
    <source>
        <dbReference type="EMBL" id="EIJ43199.1"/>
    </source>
</evidence>
<dbReference type="InterPro" id="IPR003959">
    <property type="entry name" value="ATPase_AAA_core"/>
</dbReference>
<dbReference type="Pfam" id="PF13476">
    <property type="entry name" value="AAA_23"/>
    <property type="match status" value="1"/>
</dbReference>
<dbReference type="InterPro" id="IPR027417">
    <property type="entry name" value="P-loop_NTPase"/>
</dbReference>
<proteinExistence type="predicted"/>
<protein>
    <submittedName>
        <fullName evidence="3">Putative ATP-binding protein involved in virulence</fullName>
    </submittedName>
</protein>
<dbReference type="EMBL" id="JH600070">
    <property type="protein sequence ID" value="EIJ43199.1"/>
    <property type="molecule type" value="Genomic_DNA"/>
</dbReference>
<dbReference type="Gene3D" id="3.40.50.300">
    <property type="entry name" value="P-loop containing nucleotide triphosphate hydrolases"/>
    <property type="match status" value="1"/>
</dbReference>
<dbReference type="InterPro" id="IPR051396">
    <property type="entry name" value="Bact_Antivir_Def_Nuclease"/>
</dbReference>
<dbReference type="PANTHER" id="PTHR43581">
    <property type="entry name" value="ATP/GTP PHOSPHATASE"/>
    <property type="match status" value="1"/>
</dbReference>
<reference evidence="3 4" key="1">
    <citation type="submission" date="2011-11" db="EMBL/GenBank/DDBJ databases">
        <title>Improved High-Quality Draft sequence of Beggiatoa alba B18lD.</title>
        <authorList>
            <consortium name="US DOE Joint Genome Institute"/>
            <person name="Lucas S."/>
            <person name="Han J."/>
            <person name="Lapidus A."/>
            <person name="Cheng J.-F."/>
            <person name="Goodwin L."/>
            <person name="Pitluck S."/>
            <person name="Peters L."/>
            <person name="Mikhailova N."/>
            <person name="Held B."/>
            <person name="Detter J.C."/>
            <person name="Han C."/>
            <person name="Tapia R."/>
            <person name="Land M."/>
            <person name="Hauser L."/>
            <person name="Kyrpides N."/>
            <person name="Ivanova N."/>
            <person name="Pagani I."/>
            <person name="Samuel K."/>
            <person name="Teske A."/>
            <person name="Mueller J."/>
            <person name="Woyke T."/>
        </authorList>
    </citation>
    <scope>NUCLEOTIDE SEQUENCE [LARGE SCALE GENOMIC DNA]</scope>
    <source>
        <strain evidence="3 4">B18LD</strain>
    </source>
</reference>
<sequence length="443" mass="50490">MFIKTLRLKNFRQFQNFEITFNQQLTVITARNGQGKTSILDAVTIALGTFVGAFDFGKACHLAQSDARYTKNGFSSDFSSDFYAERTQQYPVHVYAEFDEPLLKGFRELTGKKNKTTIKDASEISSYGKELQQKVREGQTEPLPVIAYYGSGRLWKTHKNMAREHVLSESRTIGYEDCLSPVSNFVQVQQWMAKATYAELQQQARAEKETSIAIRLKTVENAVNQVLKKEGWDNFHYDLELEELAMTGLHSETGDLPISLLSDGLRAMIALVADLAFRCVRLNGFWGEEATLKTQGIVLVDEIDLHLHPEWQQYVIDNLRKVFPLIQFIVTTHSPQVLSTVKQEQIRVIGENVNRELIASIPLGMTYGEPSQSVLQGVMFVDPQPPVKEKVDLQRLTELVDQGCYETSEAKELQQKLETLLGKTHPQLQRLQRSIERQQRLKK</sequence>
<name>I3CHV6_9GAMM</name>
<dbReference type="AlphaFoldDB" id="I3CHV6"/>
<feature type="domain" description="ATPase AAA-type core" evidence="1">
    <location>
        <begin position="250"/>
        <end position="339"/>
    </location>
</feature>
<keyword evidence="3" id="KW-0547">Nucleotide-binding</keyword>
<accession>I3CHV6</accession>
<dbReference type="GO" id="GO:0016887">
    <property type="term" value="F:ATP hydrolysis activity"/>
    <property type="evidence" value="ECO:0007669"/>
    <property type="project" value="InterPro"/>
</dbReference>
<evidence type="ECO:0000313" key="4">
    <source>
        <dbReference type="Proteomes" id="UP000005744"/>
    </source>
</evidence>
<keyword evidence="3" id="KW-0067">ATP-binding</keyword>
<evidence type="ECO:0000259" key="2">
    <source>
        <dbReference type="Pfam" id="PF13476"/>
    </source>
</evidence>
<dbReference type="SUPFAM" id="SSF52540">
    <property type="entry name" value="P-loop containing nucleoside triphosphate hydrolases"/>
    <property type="match status" value="1"/>
</dbReference>
<dbReference type="Pfam" id="PF13304">
    <property type="entry name" value="AAA_21"/>
    <property type="match status" value="1"/>
</dbReference>
<dbReference type="OrthoDB" id="9815944at2"/>
<dbReference type="GO" id="GO:0006302">
    <property type="term" value="P:double-strand break repair"/>
    <property type="evidence" value="ECO:0007669"/>
    <property type="project" value="InterPro"/>
</dbReference>
<keyword evidence="4" id="KW-1185">Reference proteome</keyword>
<gene>
    <name evidence="3" type="ORF">BegalDRAFT_2345</name>
</gene>
<evidence type="ECO:0000259" key="1">
    <source>
        <dbReference type="Pfam" id="PF13304"/>
    </source>
</evidence>
<dbReference type="eggNOG" id="COG3950">
    <property type="taxonomic scope" value="Bacteria"/>
</dbReference>
<feature type="domain" description="Rad50/SbcC-type AAA" evidence="2">
    <location>
        <begin position="6"/>
        <end position="228"/>
    </location>
</feature>
<dbReference type="GO" id="GO:0005524">
    <property type="term" value="F:ATP binding"/>
    <property type="evidence" value="ECO:0007669"/>
    <property type="project" value="UniProtKB-KW"/>
</dbReference>